<dbReference type="EMBL" id="KL584753">
    <property type="protein sequence ID" value="KEQ97727.1"/>
    <property type="molecule type" value="Genomic_DNA"/>
</dbReference>
<evidence type="ECO:0000259" key="3">
    <source>
        <dbReference type="PROSITE" id="PS50103"/>
    </source>
</evidence>
<dbReference type="InParanoid" id="A0A074YUD3"/>
<dbReference type="OrthoDB" id="3932003at2759"/>
<dbReference type="PROSITE" id="PS50103">
    <property type="entry name" value="ZF_C3H1"/>
    <property type="match status" value="1"/>
</dbReference>
<evidence type="ECO:0000313" key="5">
    <source>
        <dbReference type="Proteomes" id="UP000030641"/>
    </source>
</evidence>
<feature type="zinc finger region" description="C3H1-type" evidence="1">
    <location>
        <begin position="4"/>
        <end position="32"/>
    </location>
</feature>
<evidence type="ECO:0000256" key="2">
    <source>
        <dbReference type="SAM" id="MobiDB-lite"/>
    </source>
</evidence>
<keyword evidence="1" id="KW-0863">Zinc-finger</keyword>
<feature type="compositionally biased region" description="Basic and acidic residues" evidence="2">
    <location>
        <begin position="83"/>
        <end position="96"/>
    </location>
</feature>
<reference evidence="4 5" key="1">
    <citation type="journal article" date="2014" name="BMC Genomics">
        <title>Genome sequencing of four Aureobasidium pullulans varieties: biotechnological potential, stress tolerance, and description of new species.</title>
        <authorList>
            <person name="Gostin Ar C."/>
            <person name="Ohm R.A."/>
            <person name="Kogej T."/>
            <person name="Sonjak S."/>
            <person name="Turk M."/>
            <person name="Zajc J."/>
            <person name="Zalar P."/>
            <person name="Grube M."/>
            <person name="Sun H."/>
            <person name="Han J."/>
            <person name="Sharma A."/>
            <person name="Chiniquy J."/>
            <person name="Ngan C.Y."/>
            <person name="Lipzen A."/>
            <person name="Barry K."/>
            <person name="Grigoriev I.V."/>
            <person name="Gunde-Cimerman N."/>
        </authorList>
    </citation>
    <scope>NUCLEOTIDE SEQUENCE [LARGE SCALE GENOMIC DNA]</scope>
    <source>
        <strain evidence="4 5">EXF-2481</strain>
    </source>
</reference>
<name>A0A074YUD3_AURSE</name>
<evidence type="ECO:0000256" key="1">
    <source>
        <dbReference type="PROSITE-ProRule" id="PRU00723"/>
    </source>
</evidence>
<keyword evidence="1" id="KW-0862">Zinc</keyword>
<keyword evidence="5" id="KW-1185">Reference proteome</keyword>
<dbReference type="InterPro" id="IPR000571">
    <property type="entry name" value="Znf_CCCH"/>
</dbReference>
<dbReference type="RefSeq" id="XP_013346511.1">
    <property type="nucleotide sequence ID" value="XM_013491057.1"/>
</dbReference>
<dbReference type="HOGENOM" id="CLU_1740129_0_0_1"/>
<protein>
    <recommendedName>
        <fullName evidence="3">C3H1-type domain-containing protein</fullName>
    </recommendedName>
</protein>
<proteinExistence type="predicted"/>
<accession>A0A074YUD3</accession>
<dbReference type="GO" id="GO:0008270">
    <property type="term" value="F:zinc ion binding"/>
    <property type="evidence" value="ECO:0007669"/>
    <property type="project" value="UniProtKB-KW"/>
</dbReference>
<feature type="domain" description="C3H1-type" evidence="3">
    <location>
        <begin position="4"/>
        <end position="32"/>
    </location>
</feature>
<feature type="region of interest" description="Disordered" evidence="2">
    <location>
        <begin position="80"/>
        <end position="125"/>
    </location>
</feature>
<dbReference type="AlphaFoldDB" id="A0A074YUD3"/>
<dbReference type="Proteomes" id="UP000030641">
    <property type="component" value="Unassembled WGS sequence"/>
</dbReference>
<sequence length="160" mass="19028">MMQRSQRPICRMWQMGRCTFSSIQCEFRHADLDFRAQPTLDEGFVPQPRLAESRWDFGAHQVHRDRQPLQELVLPVSSTSYLDIDHDQQNDSGERSEWDDEDYQSRGRPRRRAHHWDSRDASEDVAPSAVGKQLKIQDQFRLYMLMLNRWSPARELRLAE</sequence>
<gene>
    <name evidence="4" type="ORF">AUEXF2481DRAFT_542181</name>
</gene>
<organism evidence="4 5">
    <name type="scientific">Aureobasidium subglaciale (strain EXF-2481)</name>
    <name type="common">Aureobasidium pullulans var. subglaciale</name>
    <dbReference type="NCBI Taxonomy" id="1043005"/>
    <lineage>
        <taxon>Eukaryota</taxon>
        <taxon>Fungi</taxon>
        <taxon>Dikarya</taxon>
        <taxon>Ascomycota</taxon>
        <taxon>Pezizomycotina</taxon>
        <taxon>Dothideomycetes</taxon>
        <taxon>Dothideomycetidae</taxon>
        <taxon>Dothideales</taxon>
        <taxon>Saccotheciaceae</taxon>
        <taxon>Aureobasidium</taxon>
    </lineage>
</organism>
<evidence type="ECO:0000313" key="4">
    <source>
        <dbReference type="EMBL" id="KEQ97727.1"/>
    </source>
</evidence>
<keyword evidence="1" id="KW-0479">Metal-binding</keyword>
<dbReference type="GeneID" id="25368948"/>